<keyword evidence="1" id="KW-1133">Transmembrane helix</keyword>
<evidence type="ECO:0000313" key="2">
    <source>
        <dbReference type="EMBL" id="PLN82510.1"/>
    </source>
</evidence>
<protein>
    <submittedName>
        <fullName evidence="2">Uncharacterized protein</fullName>
    </submittedName>
</protein>
<gene>
    <name evidence="2" type="ORF">BDW42DRAFT_166510</name>
</gene>
<keyword evidence="1" id="KW-0472">Membrane</keyword>
<sequence>MAVAGRLDGISMVANMTGNLLGLFLFLSFVCSTAQTTHSSLHSTSLQASPHICSFFSLFHFFHFFIFKFWFILKRLSVGLGKVARRYLCQGGSTPDKNPISVVGR</sequence>
<accession>A0A2J5HYN7</accession>
<reference evidence="3" key="1">
    <citation type="submission" date="2017-12" db="EMBL/GenBank/DDBJ databases">
        <authorList>
            <consortium name="DOE Joint Genome Institute"/>
            <person name="Mondo S.J."/>
            <person name="Kjaerbolling I."/>
            <person name="Vesth T.C."/>
            <person name="Frisvad J.C."/>
            <person name="Nybo J.L."/>
            <person name="Theobald S."/>
            <person name="Kuo A."/>
            <person name="Bowyer P."/>
            <person name="Matsuda Y."/>
            <person name="Lyhne E.K."/>
            <person name="Kogle M.E."/>
            <person name="Clum A."/>
            <person name="Lipzen A."/>
            <person name="Salamov A."/>
            <person name="Ngan C.Y."/>
            <person name="Daum C."/>
            <person name="Chiniquy J."/>
            <person name="Barry K."/>
            <person name="LaButti K."/>
            <person name="Haridas S."/>
            <person name="Simmons B.A."/>
            <person name="Magnuson J.K."/>
            <person name="Mortensen U.H."/>
            <person name="Larsen T.O."/>
            <person name="Grigoriev I.V."/>
            <person name="Baker S.E."/>
            <person name="Andersen M.R."/>
            <person name="Nordberg H.P."/>
            <person name="Cantor M.N."/>
            <person name="Hua S.X."/>
        </authorList>
    </citation>
    <scope>NUCLEOTIDE SEQUENCE [LARGE SCALE GENOMIC DNA]</scope>
    <source>
        <strain evidence="3">IBT 19404</strain>
    </source>
</reference>
<dbReference type="Proteomes" id="UP000235023">
    <property type="component" value="Unassembled WGS sequence"/>
</dbReference>
<evidence type="ECO:0000313" key="3">
    <source>
        <dbReference type="Proteomes" id="UP000235023"/>
    </source>
</evidence>
<evidence type="ECO:0000256" key="1">
    <source>
        <dbReference type="SAM" id="Phobius"/>
    </source>
</evidence>
<name>A0A2J5HYN7_9EURO</name>
<keyword evidence="3" id="KW-1185">Reference proteome</keyword>
<proteinExistence type="predicted"/>
<dbReference type="AlphaFoldDB" id="A0A2J5HYN7"/>
<dbReference type="EMBL" id="KZ559526">
    <property type="protein sequence ID" value="PLN82510.1"/>
    <property type="molecule type" value="Genomic_DNA"/>
</dbReference>
<feature type="transmembrane region" description="Helical" evidence="1">
    <location>
        <begin position="55"/>
        <end position="73"/>
    </location>
</feature>
<keyword evidence="1" id="KW-0812">Transmembrane</keyword>
<organism evidence="2 3">
    <name type="scientific">Aspergillus taichungensis</name>
    <dbReference type="NCBI Taxonomy" id="482145"/>
    <lineage>
        <taxon>Eukaryota</taxon>
        <taxon>Fungi</taxon>
        <taxon>Dikarya</taxon>
        <taxon>Ascomycota</taxon>
        <taxon>Pezizomycotina</taxon>
        <taxon>Eurotiomycetes</taxon>
        <taxon>Eurotiomycetidae</taxon>
        <taxon>Eurotiales</taxon>
        <taxon>Aspergillaceae</taxon>
        <taxon>Aspergillus</taxon>
        <taxon>Aspergillus subgen. Circumdati</taxon>
    </lineage>
</organism>